<dbReference type="InterPro" id="IPR036236">
    <property type="entry name" value="Znf_C2H2_sf"/>
</dbReference>
<keyword evidence="10" id="KW-1185">Reference proteome</keyword>
<evidence type="ECO:0000313" key="9">
    <source>
        <dbReference type="EMBL" id="KAK2702356.1"/>
    </source>
</evidence>
<keyword evidence="2" id="KW-0479">Metal-binding</keyword>
<organism evidence="9 10">
    <name type="scientific">Artemia franciscana</name>
    <name type="common">Brine shrimp</name>
    <name type="synonym">Artemia sanfranciscana</name>
    <dbReference type="NCBI Taxonomy" id="6661"/>
    <lineage>
        <taxon>Eukaryota</taxon>
        <taxon>Metazoa</taxon>
        <taxon>Ecdysozoa</taxon>
        <taxon>Arthropoda</taxon>
        <taxon>Crustacea</taxon>
        <taxon>Branchiopoda</taxon>
        <taxon>Anostraca</taxon>
        <taxon>Artemiidae</taxon>
        <taxon>Artemia</taxon>
    </lineage>
</organism>
<dbReference type="FunFam" id="3.30.160.60:FF:002402">
    <property type="entry name" value="Zinc finger protein 347"/>
    <property type="match status" value="1"/>
</dbReference>
<feature type="domain" description="C2H2-type" evidence="8">
    <location>
        <begin position="39"/>
        <end position="67"/>
    </location>
</feature>
<evidence type="ECO:0000256" key="7">
    <source>
        <dbReference type="PROSITE-ProRule" id="PRU00042"/>
    </source>
</evidence>
<dbReference type="InterPro" id="IPR013087">
    <property type="entry name" value="Znf_C2H2_type"/>
</dbReference>
<dbReference type="PROSITE" id="PS50157">
    <property type="entry name" value="ZINC_FINGER_C2H2_2"/>
    <property type="match status" value="3"/>
</dbReference>
<feature type="domain" description="C2H2-type" evidence="8">
    <location>
        <begin position="10"/>
        <end position="37"/>
    </location>
</feature>
<evidence type="ECO:0000256" key="1">
    <source>
        <dbReference type="ARBA" id="ARBA00004123"/>
    </source>
</evidence>
<keyword evidence="3" id="KW-0677">Repeat</keyword>
<keyword evidence="4 7" id="KW-0863">Zinc-finger</keyword>
<comment type="caution">
    <text evidence="9">The sequence shown here is derived from an EMBL/GenBank/DDBJ whole genome shotgun (WGS) entry which is preliminary data.</text>
</comment>
<evidence type="ECO:0000256" key="5">
    <source>
        <dbReference type="ARBA" id="ARBA00022833"/>
    </source>
</evidence>
<gene>
    <name evidence="9" type="ORF">QYM36_019033</name>
</gene>
<keyword evidence="5" id="KW-0862">Zinc</keyword>
<dbReference type="Proteomes" id="UP001187531">
    <property type="component" value="Unassembled WGS sequence"/>
</dbReference>
<dbReference type="Pfam" id="PF00096">
    <property type="entry name" value="zf-C2H2"/>
    <property type="match status" value="3"/>
</dbReference>
<dbReference type="PANTHER" id="PTHR16515:SF49">
    <property type="entry name" value="GASTRULA ZINC FINGER PROTEIN XLCGF49.1-LIKE-RELATED"/>
    <property type="match status" value="1"/>
</dbReference>
<reference evidence="9" key="1">
    <citation type="submission" date="2023-07" db="EMBL/GenBank/DDBJ databases">
        <title>Chromosome-level genome assembly of Artemia franciscana.</title>
        <authorList>
            <person name="Jo E."/>
        </authorList>
    </citation>
    <scope>NUCLEOTIDE SEQUENCE</scope>
    <source>
        <tissue evidence="9">Whole body</tissue>
    </source>
</reference>
<sequence>MRIHTGEKPFKCDICEHGFSQSCHLASHMKIHTGEKPPVQATFKCDRGFRWNSALTRHMRIHTGEKPFKCDICEHGFSQSCHLASHMKIHTGEKPPVQATFKCDVLIQPPAPRSEIEVQNYLRNRRVIDNQRILTGLCQRLEPKRQ</sequence>
<dbReference type="Gene3D" id="3.30.160.60">
    <property type="entry name" value="Classic Zinc Finger"/>
    <property type="match status" value="3"/>
</dbReference>
<dbReference type="PANTHER" id="PTHR16515">
    <property type="entry name" value="PR DOMAIN ZINC FINGER PROTEIN"/>
    <property type="match status" value="1"/>
</dbReference>
<dbReference type="InterPro" id="IPR050331">
    <property type="entry name" value="Zinc_finger"/>
</dbReference>
<evidence type="ECO:0000256" key="3">
    <source>
        <dbReference type="ARBA" id="ARBA00022737"/>
    </source>
</evidence>
<keyword evidence="6" id="KW-0539">Nucleus</keyword>
<dbReference type="AlphaFoldDB" id="A0AA88KTY3"/>
<dbReference type="GO" id="GO:0005634">
    <property type="term" value="C:nucleus"/>
    <property type="evidence" value="ECO:0007669"/>
    <property type="project" value="UniProtKB-SubCell"/>
</dbReference>
<dbReference type="PROSITE" id="PS00028">
    <property type="entry name" value="ZINC_FINGER_C2H2_1"/>
    <property type="match status" value="2"/>
</dbReference>
<comment type="subcellular location">
    <subcellularLocation>
        <location evidence="1">Nucleus</location>
    </subcellularLocation>
</comment>
<dbReference type="GO" id="GO:0008270">
    <property type="term" value="F:zinc ion binding"/>
    <property type="evidence" value="ECO:0007669"/>
    <property type="project" value="UniProtKB-KW"/>
</dbReference>
<evidence type="ECO:0000256" key="2">
    <source>
        <dbReference type="ARBA" id="ARBA00022723"/>
    </source>
</evidence>
<evidence type="ECO:0000313" key="10">
    <source>
        <dbReference type="Proteomes" id="UP001187531"/>
    </source>
</evidence>
<dbReference type="EMBL" id="JAVRJZ010000423">
    <property type="protein sequence ID" value="KAK2702356.1"/>
    <property type="molecule type" value="Genomic_DNA"/>
</dbReference>
<evidence type="ECO:0000259" key="8">
    <source>
        <dbReference type="PROSITE" id="PS50157"/>
    </source>
</evidence>
<protein>
    <recommendedName>
        <fullName evidence="8">C2H2-type domain-containing protein</fullName>
    </recommendedName>
</protein>
<dbReference type="SMART" id="SM00355">
    <property type="entry name" value="ZnF_C2H2"/>
    <property type="match status" value="3"/>
</dbReference>
<dbReference type="FunFam" id="3.30.160.60:FF:000624">
    <property type="entry name" value="zinc finger protein 697"/>
    <property type="match status" value="1"/>
</dbReference>
<evidence type="ECO:0000256" key="6">
    <source>
        <dbReference type="ARBA" id="ARBA00023242"/>
    </source>
</evidence>
<dbReference type="GO" id="GO:0010468">
    <property type="term" value="P:regulation of gene expression"/>
    <property type="evidence" value="ECO:0007669"/>
    <property type="project" value="TreeGrafter"/>
</dbReference>
<dbReference type="SUPFAM" id="SSF57667">
    <property type="entry name" value="beta-beta-alpha zinc fingers"/>
    <property type="match status" value="2"/>
</dbReference>
<proteinExistence type="predicted"/>
<evidence type="ECO:0000256" key="4">
    <source>
        <dbReference type="ARBA" id="ARBA00022771"/>
    </source>
</evidence>
<feature type="domain" description="C2H2-type" evidence="8">
    <location>
        <begin position="68"/>
        <end position="95"/>
    </location>
</feature>
<accession>A0AA88KTY3</accession>
<dbReference type="FunFam" id="3.30.160.60:FF:000446">
    <property type="entry name" value="Zinc finger protein"/>
    <property type="match status" value="1"/>
</dbReference>
<name>A0AA88KTY3_ARTSF</name>